<comment type="caution">
    <text evidence="3">The sequence shown here is derived from an EMBL/GenBank/DDBJ whole genome shotgun (WGS) entry which is preliminary data.</text>
</comment>
<evidence type="ECO:0000256" key="1">
    <source>
        <dbReference type="SAM" id="Coils"/>
    </source>
</evidence>
<feature type="region of interest" description="Disordered" evidence="2">
    <location>
        <begin position="92"/>
        <end position="217"/>
    </location>
</feature>
<accession>A0A423WHM5</accession>
<dbReference type="Proteomes" id="UP000284375">
    <property type="component" value="Unassembled WGS sequence"/>
</dbReference>
<evidence type="ECO:0000313" key="4">
    <source>
        <dbReference type="Proteomes" id="UP000284375"/>
    </source>
</evidence>
<protein>
    <submittedName>
        <fullName evidence="3">Uncharacterized protein</fullName>
    </submittedName>
</protein>
<organism evidence="3 4">
    <name type="scientific">Cytospora chrysosperma</name>
    <name type="common">Cytospora canker fungus</name>
    <name type="synonym">Sphaeria chrysosperma</name>
    <dbReference type="NCBI Taxonomy" id="252740"/>
    <lineage>
        <taxon>Eukaryota</taxon>
        <taxon>Fungi</taxon>
        <taxon>Dikarya</taxon>
        <taxon>Ascomycota</taxon>
        <taxon>Pezizomycotina</taxon>
        <taxon>Sordariomycetes</taxon>
        <taxon>Sordariomycetidae</taxon>
        <taxon>Diaporthales</taxon>
        <taxon>Cytosporaceae</taxon>
        <taxon>Cytospora</taxon>
    </lineage>
</organism>
<keyword evidence="1" id="KW-0175">Coiled coil</keyword>
<gene>
    <name evidence="3" type="ORF">VSDG_01726</name>
</gene>
<feature type="compositionally biased region" description="Polar residues" evidence="2">
    <location>
        <begin position="162"/>
        <end position="178"/>
    </location>
</feature>
<feature type="compositionally biased region" description="Basic and acidic residues" evidence="2">
    <location>
        <begin position="204"/>
        <end position="217"/>
    </location>
</feature>
<dbReference type="STRING" id="252740.A0A423WHM5"/>
<feature type="coiled-coil region" evidence="1">
    <location>
        <begin position="402"/>
        <end position="442"/>
    </location>
</feature>
<keyword evidence="4" id="KW-1185">Reference proteome</keyword>
<feature type="compositionally biased region" description="Low complexity" evidence="2">
    <location>
        <begin position="109"/>
        <end position="119"/>
    </location>
</feature>
<name>A0A423WHM5_CYTCH</name>
<evidence type="ECO:0000256" key="2">
    <source>
        <dbReference type="SAM" id="MobiDB-lite"/>
    </source>
</evidence>
<dbReference type="EMBL" id="LJZO01000004">
    <property type="protein sequence ID" value="ROW02764.1"/>
    <property type="molecule type" value="Genomic_DNA"/>
</dbReference>
<evidence type="ECO:0000313" key="3">
    <source>
        <dbReference type="EMBL" id="ROW02764.1"/>
    </source>
</evidence>
<feature type="coiled-coil region" evidence="1">
    <location>
        <begin position="220"/>
        <end position="317"/>
    </location>
</feature>
<sequence>MSGDIAKDRASAFMDARRIFLDKGGSPNYVSAATRAADDFMPIFKNRSSLQRPSASGGDICALAAAFFLPMRESLVDGAQITDDADDHFSPTHFFAHFAPRGGPHKRSPSPSLPGQPSSAKRRQFSDTPERSDSTGPQERAPQVLPSLRTGKKIRGTAKQDPWQTPSTPQDETTQDGYLSQGAPDKPAELKIRGQAQTGNFHSPSRDAFEGAMDDHPSSYEELRHANIKLLRRVQALEHEQKLREEASKAMDVRLASLEKRMDASEAEPAQDGKSIQEMAMKLTSLDEKLRESQTQLLDKSRTVQGLKERVEFLEKQLDSKPKRLDDTKAFTDLQNMAEPPQTRKGIIESQAQSTASKLIALEKETDTVDIAVVAKVADPTTRADTPDKHISDQTADKKTVMERLERQVTTLQTKVTSLETRQEVNNKFGGLRDRINTLQEDMMAVREMVKDKPLLDDLLEKIKGRPTSESLIGKVAQAEQAFRNTIESCRKETLDYVEECCKSAHASTVRVSSTRIDKLAEDINKMNEVLHNIQKNTPKAQNAQPSVNVSEHLERLDELSLTVNSILEDETRLAIPSTFNRLFQRVEIIEKVLRNLRDAYDE</sequence>
<reference evidence="3 4" key="1">
    <citation type="submission" date="2015-09" db="EMBL/GenBank/DDBJ databases">
        <title>Host preference determinants of Valsa canker pathogens revealed by comparative genomics.</title>
        <authorList>
            <person name="Yin Z."/>
            <person name="Huang L."/>
        </authorList>
    </citation>
    <scope>NUCLEOTIDE SEQUENCE [LARGE SCALE GENOMIC DNA]</scope>
    <source>
        <strain evidence="3 4">YSFL</strain>
    </source>
</reference>
<feature type="compositionally biased region" description="Basic and acidic residues" evidence="2">
    <location>
        <begin position="124"/>
        <end position="133"/>
    </location>
</feature>
<dbReference type="OrthoDB" id="5214100at2759"/>
<proteinExistence type="predicted"/>
<dbReference type="AlphaFoldDB" id="A0A423WHM5"/>